<dbReference type="OrthoDB" id="3230070at2759"/>
<proteinExistence type="predicted"/>
<gene>
    <name evidence="1" type="ORF">llap_4570</name>
</gene>
<reference evidence="2" key="1">
    <citation type="submission" date="2017-11" db="EMBL/GenBank/DDBJ databases">
        <authorList>
            <person name="Lima N.C."/>
            <person name="Parody-Merino A.M."/>
            <person name="Battley P.F."/>
            <person name="Fidler A.E."/>
            <person name="Prosdocimi F."/>
        </authorList>
    </citation>
    <scope>NUCLEOTIDE SEQUENCE [LARGE SCALE GENOMIC DNA]</scope>
</reference>
<dbReference type="Proteomes" id="UP000233556">
    <property type="component" value="Unassembled WGS sequence"/>
</dbReference>
<dbReference type="PANTHER" id="PTHR33332">
    <property type="entry name" value="REVERSE TRANSCRIPTASE DOMAIN-CONTAINING PROTEIN"/>
    <property type="match status" value="1"/>
</dbReference>
<keyword evidence="2" id="KW-1185">Reference proteome</keyword>
<reference evidence="2" key="2">
    <citation type="submission" date="2017-12" db="EMBL/GenBank/DDBJ databases">
        <title>Genome sequence of the Bar-tailed Godwit (Limosa lapponica baueri).</title>
        <authorList>
            <person name="Lima N.C.B."/>
            <person name="Parody-Merino A.M."/>
            <person name="Battley P.F."/>
            <person name="Fidler A.E."/>
            <person name="Prosdocimi F."/>
        </authorList>
    </citation>
    <scope>NUCLEOTIDE SEQUENCE [LARGE SCALE GENOMIC DNA]</scope>
</reference>
<dbReference type="GO" id="GO:0003964">
    <property type="term" value="F:RNA-directed DNA polymerase activity"/>
    <property type="evidence" value="ECO:0007669"/>
    <property type="project" value="UniProtKB-KW"/>
</dbReference>
<evidence type="ECO:0000313" key="1">
    <source>
        <dbReference type="EMBL" id="PKU45119.1"/>
    </source>
</evidence>
<keyword evidence="1" id="KW-0548">Nucleotidyltransferase</keyword>
<accession>A0A2I0UGF3</accession>
<keyword evidence="1" id="KW-0808">Transferase</keyword>
<name>A0A2I0UGF3_LIMLA</name>
<protein>
    <submittedName>
        <fullName evidence="1">Rna-directed dna polymerase from mobile element jockey-like</fullName>
    </submittedName>
</protein>
<keyword evidence="1" id="KW-0695">RNA-directed DNA polymerase</keyword>
<evidence type="ECO:0000313" key="2">
    <source>
        <dbReference type="Proteomes" id="UP000233556"/>
    </source>
</evidence>
<dbReference type="AlphaFoldDB" id="A0A2I0UGF3"/>
<organism evidence="1 2">
    <name type="scientific">Limosa lapponica baueri</name>
    <dbReference type="NCBI Taxonomy" id="1758121"/>
    <lineage>
        <taxon>Eukaryota</taxon>
        <taxon>Metazoa</taxon>
        <taxon>Chordata</taxon>
        <taxon>Craniata</taxon>
        <taxon>Vertebrata</taxon>
        <taxon>Euteleostomi</taxon>
        <taxon>Archelosauria</taxon>
        <taxon>Archosauria</taxon>
        <taxon>Dinosauria</taxon>
        <taxon>Saurischia</taxon>
        <taxon>Theropoda</taxon>
        <taxon>Coelurosauria</taxon>
        <taxon>Aves</taxon>
        <taxon>Neognathae</taxon>
        <taxon>Neoaves</taxon>
        <taxon>Charadriiformes</taxon>
        <taxon>Scolopacidae</taxon>
        <taxon>Limosa</taxon>
    </lineage>
</organism>
<dbReference type="EMBL" id="KZ505778">
    <property type="protein sequence ID" value="PKU45119.1"/>
    <property type="molecule type" value="Genomic_DNA"/>
</dbReference>
<sequence length="214" mass="24004">MDSGIEYTLSKFTDDTKLCGAVNMLEGKDVIQRDLESLEMWACANLMKFSNIKCKYQYRLGDGGIETIPAKKDLWFLVDEKCDMSQHYALAVQKANCVLGCIKRIMDIRSANWVAVNGSMSKWQPVTSGVPPRSVLEPVLLNIFVEDVDSGTECTLSKFADDTKVCGMVNTLEGRDAVQRDLDKLERWAHANLMKFNQAKCRVLHLGCGDPKLK</sequence>